<name>A0ACC1PNX4_9APHY</name>
<reference evidence="1" key="1">
    <citation type="submission" date="2022-08" db="EMBL/GenBank/DDBJ databases">
        <title>Genome Sequence of Pycnoporus sanguineus.</title>
        <authorList>
            <person name="Buettner E."/>
        </authorList>
    </citation>
    <scope>NUCLEOTIDE SEQUENCE</scope>
    <source>
        <strain evidence="1">CG-C14</strain>
    </source>
</reference>
<dbReference type="EMBL" id="JANSHE010002042">
    <property type="protein sequence ID" value="KAJ2996685.1"/>
    <property type="molecule type" value="Genomic_DNA"/>
</dbReference>
<sequence>MLEEEAARRERDRAQLRAQQASLEPLLRAFGFVPVSTSGSDSDSDKVINRRGVALGTVAPHPPDSVQPIIDLDDSSSPRYTDPRTQRPPRLLPPSTPSAPNSGTEATTAAGNLPIPEDADMDNGSAATSTSSLPVDDHRSDNSDVLSTPSER</sequence>
<gene>
    <name evidence="1" type="ORF">NUW54_g7211</name>
</gene>
<proteinExistence type="predicted"/>
<accession>A0ACC1PNX4</accession>
<organism evidence="1 2">
    <name type="scientific">Trametes sanguinea</name>
    <dbReference type="NCBI Taxonomy" id="158606"/>
    <lineage>
        <taxon>Eukaryota</taxon>
        <taxon>Fungi</taxon>
        <taxon>Dikarya</taxon>
        <taxon>Basidiomycota</taxon>
        <taxon>Agaricomycotina</taxon>
        <taxon>Agaricomycetes</taxon>
        <taxon>Polyporales</taxon>
        <taxon>Polyporaceae</taxon>
        <taxon>Trametes</taxon>
    </lineage>
</organism>
<evidence type="ECO:0000313" key="1">
    <source>
        <dbReference type="EMBL" id="KAJ2996685.1"/>
    </source>
</evidence>
<evidence type="ECO:0000313" key="2">
    <source>
        <dbReference type="Proteomes" id="UP001144978"/>
    </source>
</evidence>
<dbReference type="Proteomes" id="UP001144978">
    <property type="component" value="Unassembled WGS sequence"/>
</dbReference>
<keyword evidence="2" id="KW-1185">Reference proteome</keyword>
<comment type="caution">
    <text evidence="1">The sequence shown here is derived from an EMBL/GenBank/DDBJ whole genome shotgun (WGS) entry which is preliminary data.</text>
</comment>
<protein>
    <submittedName>
        <fullName evidence="1">Uncharacterized protein</fullName>
    </submittedName>
</protein>